<comment type="caution">
    <text evidence="1">The sequence shown here is derived from an EMBL/GenBank/DDBJ whole genome shotgun (WGS) entry which is preliminary data.</text>
</comment>
<reference evidence="1 2" key="2">
    <citation type="journal article" date="2022" name="Mol. Ecol. Resour.">
        <title>The genomes of chicory, endive, great burdock and yacon provide insights into Asteraceae paleo-polyploidization history and plant inulin production.</title>
        <authorList>
            <person name="Fan W."/>
            <person name="Wang S."/>
            <person name="Wang H."/>
            <person name="Wang A."/>
            <person name="Jiang F."/>
            <person name="Liu H."/>
            <person name="Zhao H."/>
            <person name="Xu D."/>
            <person name="Zhang Y."/>
        </authorList>
    </citation>
    <scope>NUCLEOTIDE SEQUENCE [LARGE SCALE GENOMIC DNA]</scope>
    <source>
        <strain evidence="2">cv. Yunnan</strain>
        <tissue evidence="1">Leaves</tissue>
    </source>
</reference>
<organism evidence="1 2">
    <name type="scientific">Smallanthus sonchifolius</name>
    <dbReference type="NCBI Taxonomy" id="185202"/>
    <lineage>
        <taxon>Eukaryota</taxon>
        <taxon>Viridiplantae</taxon>
        <taxon>Streptophyta</taxon>
        <taxon>Embryophyta</taxon>
        <taxon>Tracheophyta</taxon>
        <taxon>Spermatophyta</taxon>
        <taxon>Magnoliopsida</taxon>
        <taxon>eudicotyledons</taxon>
        <taxon>Gunneridae</taxon>
        <taxon>Pentapetalae</taxon>
        <taxon>asterids</taxon>
        <taxon>campanulids</taxon>
        <taxon>Asterales</taxon>
        <taxon>Asteraceae</taxon>
        <taxon>Asteroideae</taxon>
        <taxon>Heliantheae alliance</taxon>
        <taxon>Millerieae</taxon>
        <taxon>Smallanthus</taxon>
    </lineage>
</organism>
<name>A0ACB9KBJ1_9ASTR</name>
<proteinExistence type="predicted"/>
<accession>A0ACB9KBJ1</accession>
<gene>
    <name evidence="1" type="ORF">L1987_03779</name>
</gene>
<dbReference type="EMBL" id="CM042018">
    <property type="protein sequence ID" value="KAI3829652.1"/>
    <property type="molecule type" value="Genomic_DNA"/>
</dbReference>
<reference evidence="2" key="1">
    <citation type="journal article" date="2022" name="Mol. Ecol. Resour.">
        <title>The genomes of chicory, endive, great burdock and yacon provide insights into Asteraceae palaeo-polyploidization history and plant inulin production.</title>
        <authorList>
            <person name="Fan W."/>
            <person name="Wang S."/>
            <person name="Wang H."/>
            <person name="Wang A."/>
            <person name="Jiang F."/>
            <person name="Liu H."/>
            <person name="Zhao H."/>
            <person name="Xu D."/>
            <person name="Zhang Y."/>
        </authorList>
    </citation>
    <scope>NUCLEOTIDE SEQUENCE [LARGE SCALE GENOMIC DNA]</scope>
    <source>
        <strain evidence="2">cv. Yunnan</strain>
    </source>
</reference>
<evidence type="ECO:0000313" key="2">
    <source>
        <dbReference type="Proteomes" id="UP001056120"/>
    </source>
</evidence>
<evidence type="ECO:0000313" key="1">
    <source>
        <dbReference type="EMBL" id="KAI3829652.1"/>
    </source>
</evidence>
<dbReference type="Proteomes" id="UP001056120">
    <property type="component" value="Linkage Group LG01"/>
</dbReference>
<protein>
    <submittedName>
        <fullName evidence="1">Uncharacterized protein</fullName>
    </submittedName>
</protein>
<keyword evidence="2" id="KW-1185">Reference proteome</keyword>
<sequence length="100" mass="11155">MDQVLRMLDRASHDPNLPVPVVPLQRNTPLQGNNTSCSADVAISVILGNIDFTLEDTSYIVIIRSCNLGMTVNMKSLKRDVNGGGIARKRRKRELETKNY</sequence>